<protein>
    <submittedName>
        <fullName evidence="1">Uncharacterized protein</fullName>
    </submittedName>
</protein>
<sequence>MEQYRKPDQYYIDEYDRMTIEELKAIEKLMIETGKRFHIDPDAPLGPGSDTEYIGYRIRYLDTGVALSRNKESSIQERMHSDEKKDRLIRLHPVPTNVRCDTCGVPMKFEMHDFLNKDDDPIFIFSCVNGHVPKKALFASGREYRLPDHHCQHCGGKLLTKKKKTKNRLAITETCKTCKNVEIMEFDISPKLPSPINEDERKKYCTDFKGRRNFYEDVKALADLSEIFGQQENKTKYGYGKVQQLNIAQLETTLTDEIGKAGFIKVQFDKPKRSRYLTVEFSAQDPTDREEAKSVKQLKKTIETALFITNWRLMSPGIEYKLGFLSGKLKGFSLEEDILKIAQEIWEKENRKL</sequence>
<evidence type="ECO:0000313" key="1">
    <source>
        <dbReference type="EMBL" id="QEC62459.1"/>
    </source>
</evidence>
<proteinExistence type="predicted"/>
<dbReference type="OrthoDB" id="793917at2"/>
<keyword evidence="2" id="KW-1185">Reference proteome</keyword>
<name>A0A5B8UU84_9SPHI</name>
<evidence type="ECO:0000313" key="2">
    <source>
        <dbReference type="Proteomes" id="UP000321479"/>
    </source>
</evidence>
<reference evidence="1 2" key="1">
    <citation type="journal article" date="2017" name="Curr. Microbiol.">
        <title>Mucilaginibacter ginsenosidivorans sp. nov., Isolated from Soil of Ginseng Field.</title>
        <authorList>
            <person name="Kim M.M."/>
            <person name="Siddiqi M.Z."/>
            <person name="Im W.T."/>
        </authorList>
    </citation>
    <scope>NUCLEOTIDE SEQUENCE [LARGE SCALE GENOMIC DNA]</scope>
    <source>
        <strain evidence="1 2">Gsoil 3017</strain>
    </source>
</reference>
<dbReference type="KEGG" id="mgin:FRZ54_07615"/>
<dbReference type="AlphaFoldDB" id="A0A5B8UU84"/>
<organism evidence="1 2">
    <name type="scientific">Mucilaginibacter ginsenosidivorans</name>
    <dbReference type="NCBI Taxonomy" id="398053"/>
    <lineage>
        <taxon>Bacteria</taxon>
        <taxon>Pseudomonadati</taxon>
        <taxon>Bacteroidota</taxon>
        <taxon>Sphingobacteriia</taxon>
        <taxon>Sphingobacteriales</taxon>
        <taxon>Sphingobacteriaceae</taxon>
        <taxon>Mucilaginibacter</taxon>
    </lineage>
</organism>
<dbReference type="EMBL" id="CP042436">
    <property type="protein sequence ID" value="QEC62459.1"/>
    <property type="molecule type" value="Genomic_DNA"/>
</dbReference>
<gene>
    <name evidence="1" type="ORF">FRZ54_07615</name>
</gene>
<dbReference type="Proteomes" id="UP000321479">
    <property type="component" value="Chromosome"/>
</dbReference>
<dbReference type="RefSeq" id="WP_147031036.1">
    <property type="nucleotide sequence ID" value="NZ_CP042436.1"/>
</dbReference>
<accession>A0A5B8UU84</accession>